<feature type="transmembrane region" description="Helical" evidence="8">
    <location>
        <begin position="21"/>
        <end position="43"/>
    </location>
</feature>
<keyword evidence="3 8" id="KW-0812">Transmembrane</keyword>
<protein>
    <submittedName>
        <fullName evidence="11">Uncharacterized protein</fullName>
    </submittedName>
</protein>
<dbReference type="Pfam" id="PF14416">
    <property type="entry name" value="PMR5N"/>
    <property type="match status" value="1"/>
</dbReference>
<comment type="similarity">
    <text evidence="2">Belongs to the PC-esterase family. TBL subfamily.</text>
</comment>
<feature type="compositionally biased region" description="Polar residues" evidence="7">
    <location>
        <begin position="184"/>
        <end position="199"/>
    </location>
</feature>
<evidence type="ECO:0000256" key="6">
    <source>
        <dbReference type="ARBA" id="ARBA00023136"/>
    </source>
</evidence>
<evidence type="ECO:0000313" key="11">
    <source>
        <dbReference type="EMBL" id="KAE9466676.1"/>
    </source>
</evidence>
<evidence type="ECO:0000256" key="7">
    <source>
        <dbReference type="SAM" id="MobiDB-lite"/>
    </source>
</evidence>
<dbReference type="GO" id="GO:0005794">
    <property type="term" value="C:Golgi apparatus"/>
    <property type="evidence" value="ECO:0007669"/>
    <property type="project" value="TreeGrafter"/>
</dbReference>
<organism evidence="11 12">
    <name type="scientific">Rhododendron williamsianum</name>
    <dbReference type="NCBI Taxonomy" id="262921"/>
    <lineage>
        <taxon>Eukaryota</taxon>
        <taxon>Viridiplantae</taxon>
        <taxon>Streptophyta</taxon>
        <taxon>Embryophyta</taxon>
        <taxon>Tracheophyta</taxon>
        <taxon>Spermatophyta</taxon>
        <taxon>Magnoliopsida</taxon>
        <taxon>eudicotyledons</taxon>
        <taxon>Gunneridae</taxon>
        <taxon>Pentapetalae</taxon>
        <taxon>asterids</taxon>
        <taxon>Ericales</taxon>
        <taxon>Ericaceae</taxon>
        <taxon>Ericoideae</taxon>
        <taxon>Rhodoreae</taxon>
        <taxon>Rhododendron</taxon>
    </lineage>
</organism>
<dbReference type="GO" id="GO:0016413">
    <property type="term" value="F:O-acetyltransferase activity"/>
    <property type="evidence" value="ECO:0007669"/>
    <property type="project" value="InterPro"/>
</dbReference>
<evidence type="ECO:0000256" key="2">
    <source>
        <dbReference type="ARBA" id="ARBA00007727"/>
    </source>
</evidence>
<sequence>MKLQAVELPLMKNQTRRSKTPKVAPLVAVALLLLTIIPIYYPFFRYPNKNPSSDLSSSSRISSQLPLCLDGDSMPERNGLCTHKDVEKIPTTNENERDSPGNDGEKPPTLSSNSNGGGSTFNRDKEIIPILRNPELAGNTQPDEGVIEDTETKPALDNPGSVDTTESGKDVTAVANDRGVETEPVTSNSDLAETTQSGEAFNRDVEMKPVLSNPDSAETTQSGEDTTRTPSNRDVETNHARGDLDSVETTDSSSGMGETTIDRKTETKPVLSNPDLEDTTHTGRDEAGVGATDSGNRMGETNINRKTETKPDLSNPDSEDTTHTGRDEAGVGATHSDNSMGETAINRKTETKADLSNPDLEETTQSGRDEAATTLPPEKDVKQAHAHRRRDVGRSPLPPNNAEYSDSLRAADSERENCDIFTGEWVPNPEAPYYTNATCREIQQHQNCLKFGRPDTRYLKWKWKPEGCELPVFDPYRFLQLVRGKSLAFVGDSVARNHMQSLICLLSRVEEAVDVSDVKHVSQFKRYEYPNHNFTVEIFWSPYLVKTTQSDDARPFNLYLDEFDEKWTTKIQHFDYVIISAGHWFFRPTMFYVQGRIVGCLYCPESHITHLTSYFSYRRAFRTAFRAINSLENFKGITFLRTFAPSHFEGGYWDQGGDCARKTPFKKAKARLEGFNLEYYKIQVEEVKIAERLGRRRGLKFRLFDVTHAMLLRPDGHPSKYGHWPQQNVTLANDCVHWCLPGPVDTWNDFLIEMLKREEKASY</sequence>
<keyword evidence="5 8" id="KW-1133">Transmembrane helix</keyword>
<feature type="compositionally biased region" description="Polar residues" evidence="7">
    <location>
        <begin position="213"/>
        <end position="224"/>
    </location>
</feature>
<dbReference type="Proteomes" id="UP000428333">
    <property type="component" value="Linkage Group LG01"/>
</dbReference>
<dbReference type="InterPro" id="IPR026057">
    <property type="entry name" value="TBL_C"/>
</dbReference>
<keyword evidence="4" id="KW-0735">Signal-anchor</keyword>
<feature type="compositionally biased region" description="Polar residues" evidence="7">
    <location>
        <begin position="247"/>
        <end position="257"/>
    </location>
</feature>
<dbReference type="GO" id="GO:0016020">
    <property type="term" value="C:membrane"/>
    <property type="evidence" value="ECO:0007669"/>
    <property type="project" value="UniProtKB-SubCell"/>
</dbReference>
<feature type="domain" description="Trichome birefringence-like N-terminal" evidence="10">
    <location>
        <begin position="416"/>
        <end position="469"/>
    </location>
</feature>
<evidence type="ECO:0000313" key="12">
    <source>
        <dbReference type="Proteomes" id="UP000428333"/>
    </source>
</evidence>
<dbReference type="PANTHER" id="PTHR32285:SF247">
    <property type="entry name" value="PROTEIN TRICHOME BIREFRINGENCE-LIKE 19"/>
    <property type="match status" value="1"/>
</dbReference>
<evidence type="ECO:0000256" key="1">
    <source>
        <dbReference type="ARBA" id="ARBA00004167"/>
    </source>
</evidence>
<dbReference type="PANTHER" id="PTHR32285">
    <property type="entry name" value="PROTEIN TRICHOME BIREFRINGENCE-LIKE 9-RELATED"/>
    <property type="match status" value="1"/>
</dbReference>
<name>A0A6A4M063_9ERIC</name>
<evidence type="ECO:0000256" key="8">
    <source>
        <dbReference type="SAM" id="Phobius"/>
    </source>
</evidence>
<evidence type="ECO:0000256" key="5">
    <source>
        <dbReference type="ARBA" id="ARBA00022989"/>
    </source>
</evidence>
<evidence type="ECO:0000256" key="3">
    <source>
        <dbReference type="ARBA" id="ARBA00022692"/>
    </source>
</evidence>
<evidence type="ECO:0000256" key="4">
    <source>
        <dbReference type="ARBA" id="ARBA00022968"/>
    </source>
</evidence>
<dbReference type="InterPro" id="IPR025846">
    <property type="entry name" value="TBL_N"/>
</dbReference>
<feature type="compositionally biased region" description="Basic and acidic residues" evidence="7">
    <location>
        <begin position="320"/>
        <end position="329"/>
    </location>
</feature>
<dbReference type="AlphaFoldDB" id="A0A6A4M063"/>
<feature type="region of interest" description="Disordered" evidence="7">
    <location>
        <begin position="76"/>
        <end position="411"/>
    </location>
</feature>
<feature type="domain" description="Trichome birefringence-like C-terminal" evidence="9">
    <location>
        <begin position="470"/>
        <end position="754"/>
    </location>
</feature>
<reference evidence="11 12" key="1">
    <citation type="journal article" date="2019" name="Genome Biol. Evol.">
        <title>The Rhododendron genome and chromosomal organization provide insight into shared whole-genome duplications across the heath family (Ericaceae).</title>
        <authorList>
            <person name="Soza V.L."/>
            <person name="Lindsley D."/>
            <person name="Waalkes A."/>
            <person name="Ramage E."/>
            <person name="Patwardhan R.P."/>
            <person name="Burton J.N."/>
            <person name="Adey A."/>
            <person name="Kumar A."/>
            <person name="Qiu R."/>
            <person name="Shendure J."/>
            <person name="Hall B."/>
        </authorList>
    </citation>
    <scope>NUCLEOTIDE SEQUENCE [LARGE SCALE GENOMIC DNA]</scope>
    <source>
        <strain evidence="11">RSF 1966-606</strain>
    </source>
</reference>
<feature type="non-terminal residue" evidence="11">
    <location>
        <position position="1"/>
    </location>
</feature>
<keyword evidence="12" id="KW-1185">Reference proteome</keyword>
<dbReference type="OrthoDB" id="630188at2759"/>
<keyword evidence="6 8" id="KW-0472">Membrane</keyword>
<comment type="caution">
    <text evidence="11">The sequence shown here is derived from an EMBL/GenBank/DDBJ whole genome shotgun (WGS) entry which is preliminary data.</text>
</comment>
<feature type="compositionally biased region" description="Basic and acidic residues" evidence="7">
    <location>
        <begin position="82"/>
        <end position="106"/>
    </location>
</feature>
<evidence type="ECO:0000259" key="9">
    <source>
        <dbReference type="Pfam" id="PF13839"/>
    </source>
</evidence>
<proteinExistence type="inferred from homology"/>
<dbReference type="Pfam" id="PF13839">
    <property type="entry name" value="PC-Esterase"/>
    <property type="match status" value="1"/>
</dbReference>
<dbReference type="EMBL" id="QEFC01000081">
    <property type="protein sequence ID" value="KAE9466676.1"/>
    <property type="molecule type" value="Genomic_DNA"/>
</dbReference>
<feature type="compositionally biased region" description="Basic and acidic residues" evidence="7">
    <location>
        <begin position="367"/>
        <end position="383"/>
    </location>
</feature>
<dbReference type="InterPro" id="IPR029962">
    <property type="entry name" value="TBL"/>
</dbReference>
<accession>A0A6A4M063</accession>
<feature type="compositionally biased region" description="Polar residues" evidence="7">
    <location>
        <begin position="293"/>
        <end position="302"/>
    </location>
</feature>
<comment type="subcellular location">
    <subcellularLocation>
        <location evidence="1">Membrane</location>
        <topology evidence="1">Single-pass membrane protein</topology>
    </subcellularLocation>
</comment>
<feature type="compositionally biased region" description="Basic and acidic residues" evidence="7">
    <location>
        <begin position="278"/>
        <end position="287"/>
    </location>
</feature>
<feature type="compositionally biased region" description="Basic and acidic residues" evidence="7">
    <location>
        <begin position="225"/>
        <end position="244"/>
    </location>
</feature>
<gene>
    <name evidence="11" type="ORF">C3L33_01414</name>
</gene>
<evidence type="ECO:0000259" key="10">
    <source>
        <dbReference type="Pfam" id="PF14416"/>
    </source>
</evidence>